<keyword evidence="3" id="KW-0645">Protease</keyword>
<evidence type="ECO:0000256" key="2">
    <source>
        <dbReference type="PIRSR" id="PIRSR601461-1"/>
    </source>
</evidence>
<dbReference type="GO" id="GO:0004190">
    <property type="term" value="F:aspartic-type endopeptidase activity"/>
    <property type="evidence" value="ECO:0007669"/>
    <property type="project" value="UniProtKB-KW"/>
</dbReference>
<dbReference type="GO" id="GO:0006508">
    <property type="term" value="P:proteolysis"/>
    <property type="evidence" value="ECO:0007669"/>
    <property type="project" value="UniProtKB-KW"/>
</dbReference>
<feature type="active site" evidence="2">
    <location>
        <position position="20"/>
    </location>
</feature>
<evidence type="ECO:0000313" key="5">
    <source>
        <dbReference type="EMBL" id="GAA30777.2"/>
    </source>
</evidence>
<proteinExistence type="inferred from homology"/>
<evidence type="ECO:0000256" key="1">
    <source>
        <dbReference type="ARBA" id="ARBA00007447"/>
    </source>
</evidence>
<dbReference type="Pfam" id="PF00026">
    <property type="entry name" value="Asp"/>
    <property type="match status" value="1"/>
</dbReference>
<feature type="domain" description="Peptidase A1" evidence="4">
    <location>
        <begin position="2"/>
        <end position="315"/>
    </location>
</feature>
<evidence type="ECO:0000313" key="6">
    <source>
        <dbReference type="Proteomes" id="UP000008909"/>
    </source>
</evidence>
<keyword evidence="3" id="KW-0064">Aspartyl protease</keyword>
<accession>H2KNE9</accession>
<protein>
    <submittedName>
        <fullName evidence="5">Pepsin A</fullName>
    </submittedName>
</protein>
<reference evidence="5" key="1">
    <citation type="journal article" date="2011" name="Genome Biol.">
        <title>The draft genome of the carcinogenic human liver fluke Clonorchis sinensis.</title>
        <authorList>
            <person name="Wang X."/>
            <person name="Chen W."/>
            <person name="Huang Y."/>
            <person name="Sun J."/>
            <person name="Men J."/>
            <person name="Liu H."/>
            <person name="Luo F."/>
            <person name="Guo L."/>
            <person name="Lv X."/>
            <person name="Deng C."/>
            <person name="Zhou C."/>
            <person name="Fan Y."/>
            <person name="Li X."/>
            <person name="Huang L."/>
            <person name="Hu Y."/>
            <person name="Liang C."/>
            <person name="Hu X."/>
            <person name="Xu J."/>
            <person name="Yu X."/>
        </authorList>
    </citation>
    <scope>NUCLEOTIDE SEQUENCE [LARGE SCALE GENOMIC DNA]</scope>
    <source>
        <strain evidence="5">Henan</strain>
    </source>
</reference>
<feature type="active site" evidence="2">
    <location>
        <position position="200"/>
    </location>
</feature>
<gene>
    <name evidence="5" type="ORF">CLF_100021</name>
</gene>
<evidence type="ECO:0000259" key="4">
    <source>
        <dbReference type="PROSITE" id="PS51767"/>
    </source>
</evidence>
<dbReference type="PRINTS" id="PR00792">
    <property type="entry name" value="PEPSIN"/>
</dbReference>
<reference key="2">
    <citation type="submission" date="2011-10" db="EMBL/GenBank/DDBJ databases">
        <title>The genome and transcriptome sequence of Clonorchis sinensis provide insights into the carcinogenic liver fluke.</title>
        <authorList>
            <person name="Wang X."/>
            <person name="Huang Y."/>
            <person name="Chen W."/>
            <person name="Liu H."/>
            <person name="Guo L."/>
            <person name="Chen Y."/>
            <person name="Luo F."/>
            <person name="Zhou W."/>
            <person name="Sun J."/>
            <person name="Mao Q."/>
            <person name="Liang P."/>
            <person name="Zhou C."/>
            <person name="Tian Y."/>
            <person name="Men J."/>
            <person name="Lv X."/>
            <person name="Huang L."/>
            <person name="Zhou J."/>
            <person name="Hu Y."/>
            <person name="Li R."/>
            <person name="Zhang F."/>
            <person name="Lei H."/>
            <person name="Li X."/>
            <person name="Hu X."/>
            <person name="Liang C."/>
            <person name="Xu J."/>
            <person name="Wu Z."/>
            <person name="Yu X."/>
        </authorList>
    </citation>
    <scope>NUCLEOTIDE SEQUENCE</scope>
    <source>
        <strain>Henan</strain>
    </source>
</reference>
<dbReference type="InterPro" id="IPR021109">
    <property type="entry name" value="Peptidase_aspartic_dom_sf"/>
</dbReference>
<dbReference type="InterPro" id="IPR034164">
    <property type="entry name" value="Pepsin-like_dom"/>
</dbReference>
<evidence type="ECO:0000256" key="3">
    <source>
        <dbReference type="RuleBase" id="RU000454"/>
    </source>
</evidence>
<dbReference type="SUPFAM" id="SSF50630">
    <property type="entry name" value="Acid proteases"/>
    <property type="match status" value="1"/>
</dbReference>
<dbReference type="AlphaFoldDB" id="H2KNE9"/>
<organism evidence="5 6">
    <name type="scientific">Clonorchis sinensis</name>
    <name type="common">Chinese liver fluke</name>
    <dbReference type="NCBI Taxonomy" id="79923"/>
    <lineage>
        <taxon>Eukaryota</taxon>
        <taxon>Metazoa</taxon>
        <taxon>Spiralia</taxon>
        <taxon>Lophotrochozoa</taxon>
        <taxon>Platyhelminthes</taxon>
        <taxon>Trematoda</taxon>
        <taxon>Digenea</taxon>
        <taxon>Opisthorchiida</taxon>
        <taxon>Opisthorchiata</taxon>
        <taxon>Opisthorchiidae</taxon>
        <taxon>Clonorchis</taxon>
    </lineage>
</organism>
<dbReference type="PROSITE" id="PS51767">
    <property type="entry name" value="PEPTIDASE_A1"/>
    <property type="match status" value="1"/>
</dbReference>
<dbReference type="PROSITE" id="PS00141">
    <property type="entry name" value="ASP_PROTEASE"/>
    <property type="match status" value="1"/>
</dbReference>
<dbReference type="PANTHER" id="PTHR47966">
    <property type="entry name" value="BETA-SITE APP-CLEAVING ENZYME, ISOFORM A-RELATED"/>
    <property type="match status" value="1"/>
</dbReference>
<feature type="non-terminal residue" evidence="5">
    <location>
        <position position="1"/>
    </location>
</feature>
<dbReference type="EMBL" id="DF142828">
    <property type="protein sequence ID" value="GAA30777.2"/>
    <property type="molecule type" value="Genomic_DNA"/>
</dbReference>
<dbReference type="Gene3D" id="2.40.70.10">
    <property type="entry name" value="Acid Proteases"/>
    <property type="match status" value="2"/>
</dbReference>
<dbReference type="Proteomes" id="UP000008909">
    <property type="component" value="Unassembled WGS sequence"/>
</dbReference>
<comment type="similarity">
    <text evidence="1 3">Belongs to the peptidase A1 family.</text>
</comment>
<dbReference type="InterPro" id="IPR001461">
    <property type="entry name" value="Aspartic_peptidase_A1"/>
</dbReference>
<dbReference type="InterPro" id="IPR033121">
    <property type="entry name" value="PEPTIDASE_A1"/>
</dbReference>
<dbReference type="CDD" id="cd05471">
    <property type="entry name" value="pepsin_like"/>
    <property type="match status" value="1"/>
</dbReference>
<sequence>NFYVVVGFGTPRQNFRLLIDTGSSTLWVPSDKCEPGLFAHNNKFKGTSETFQEKAGALCETYGDGSSIEGTLGTDILNVSGTMVVGVMFGQVHYANGLFSLSASDGQLGLAFGETAESFDQTLLEYLFAQELISQLVFTIVYPSPTLSPGKITFGGINPEDYRGEISYTAVFPGEFWRVQFHRMEVNGNTVAHDFIGIADTGTYLVTCPYVSLLNLVSQLGVYLEPEQQVDCKEADEFPEIIFTLDGFRLGFPRDLYVDRLDDRFVRLARQLPCKLFVANPGTCSNFQQTNLIPGEYSDAIKLIPSGKQDIVPLILQSRNPHHTVLRVDWLLEQRLLSWKFHSSDEVYSSTGLLIDYWIEGLIEGSGSSGRRSPRVSVNLMFYLKPNGIDFEKYTHFCGKFAKYTGLRTNPVPSEDATEPHVYGILQLWVCDYEAVSSSSRCDIRNSAAYA</sequence>
<dbReference type="InterPro" id="IPR001969">
    <property type="entry name" value="Aspartic_peptidase_AS"/>
</dbReference>
<dbReference type="PANTHER" id="PTHR47966:SF51">
    <property type="entry name" value="BETA-SITE APP-CLEAVING ENZYME, ISOFORM A-RELATED"/>
    <property type="match status" value="1"/>
</dbReference>
<name>H2KNE9_CLOSI</name>
<keyword evidence="3" id="KW-0378">Hydrolase</keyword>
<keyword evidence="6" id="KW-1185">Reference proteome</keyword>